<dbReference type="SMART" id="SM00028">
    <property type="entry name" value="TPR"/>
    <property type="match status" value="6"/>
</dbReference>
<dbReference type="PROSITE" id="PS50293">
    <property type="entry name" value="TPR_REGION"/>
    <property type="match status" value="1"/>
</dbReference>
<organism evidence="3 4">
    <name type="scientific">Penstemon davidsonii</name>
    <dbReference type="NCBI Taxonomy" id="160366"/>
    <lineage>
        <taxon>Eukaryota</taxon>
        <taxon>Viridiplantae</taxon>
        <taxon>Streptophyta</taxon>
        <taxon>Embryophyta</taxon>
        <taxon>Tracheophyta</taxon>
        <taxon>Spermatophyta</taxon>
        <taxon>Magnoliopsida</taxon>
        <taxon>eudicotyledons</taxon>
        <taxon>Gunneridae</taxon>
        <taxon>Pentapetalae</taxon>
        <taxon>asterids</taxon>
        <taxon>lamiids</taxon>
        <taxon>Lamiales</taxon>
        <taxon>Plantaginaceae</taxon>
        <taxon>Cheloneae</taxon>
        <taxon>Penstemon</taxon>
    </lineage>
</organism>
<dbReference type="InterPro" id="IPR011990">
    <property type="entry name" value="TPR-like_helical_dom_sf"/>
</dbReference>
<reference evidence="3 4" key="1">
    <citation type="journal article" date="2023" name="bioRxiv">
        <title>Genome report: Whole genome sequence and annotation of Penstemon davidsonii.</title>
        <authorList>
            <person name="Ostevik K.L."/>
            <person name="Alabady M."/>
            <person name="Zhang M."/>
            <person name="Rausher M.D."/>
        </authorList>
    </citation>
    <scope>NUCLEOTIDE SEQUENCE [LARGE SCALE GENOMIC DNA]</scope>
    <source>
        <strain evidence="3">DNT005</strain>
        <tissue evidence="3">Whole leaf</tissue>
    </source>
</reference>
<evidence type="ECO:0000256" key="1">
    <source>
        <dbReference type="PROSITE-ProRule" id="PRU00339"/>
    </source>
</evidence>
<dbReference type="Pfam" id="PF13181">
    <property type="entry name" value="TPR_8"/>
    <property type="match status" value="1"/>
</dbReference>
<protein>
    <submittedName>
        <fullName evidence="3">Uncharacterized protein</fullName>
    </submittedName>
</protein>
<dbReference type="PROSITE" id="PS50005">
    <property type="entry name" value="TPR"/>
    <property type="match status" value="1"/>
</dbReference>
<dbReference type="EMBL" id="JAYDYQ010002534">
    <property type="protein sequence ID" value="KAK4482474.1"/>
    <property type="molecule type" value="Genomic_DNA"/>
</dbReference>
<dbReference type="Proteomes" id="UP001291926">
    <property type="component" value="Unassembled WGS sequence"/>
</dbReference>
<dbReference type="InterPro" id="IPR043376">
    <property type="entry name" value="NPG1-like"/>
</dbReference>
<sequence>MMKCICSGEHLRVDEIIPSSESLATRDYSASGYSSRAGENEAKVDTSNIEEAESSLRESGFLNYEEARALLGRLEYQKGNIEAALRVFEGIDISAVTPRIKITIVRRSELAARRHSQSDNPPMSMHAVSLLVEAVFLKAKSLQALGRYTEAAQSCKVILDIFQSAIPEGLPENFASDCKLLETLNKAVELLPELWKLACTPQEAILAYRRALLYQWHLDMETRTKIEKDFAIFLLYSGNDANPPNLRSQLEDAFIPNNNVEEAVLLLLLILKKINLEKIEWDSSILDHLGFALSISGECGSLAHQIEELPPRTIDGKVKLTSLALCYHAEGDNTIALNLLRNLLNNRENNHNCGFELLLASKICTEDSEFLEEGIGYIRKLNSEPEKCMERTSFANYLLGLSLSAQSRGVLSDSQRISRQSEALVALENAQRMTMEKNASILFSLSLENSEQRKLDAALYYAKQLLELEAGSNVKGWILLARILSAQKRYLDAQNVIDAALDESGKWNQGELLRTKAKLQIAQGNLRDAIETYTKLLAVLQVERKSFAVQKKILKDMRNNSRSLEIETWHDLAKVYTSLSQWRDAEICLSKSEAINPHSASRLHSTGLLYEAKGLHREALKSFEKALDIDPNHVPSLISTAVVLRQVSDRSLPVVKSFLTDALRLERTNHTAWYNLGLLYKTEAGAGASTLEAAECFEAATLLQESEPVEPFRDDGITRSVTQYYICKMKDAIDDIPVVYSSCKSLVYFANQAISNGDGRGRGWGGKPSPAETGSGRGGERGGNGPGLGRALAAACSRVGLGKKKRGA</sequence>
<feature type="region of interest" description="Disordered" evidence="2">
    <location>
        <begin position="759"/>
        <end position="789"/>
    </location>
</feature>
<dbReference type="PANTHER" id="PTHR44102">
    <property type="entry name" value="PROTEIN NPG1"/>
    <property type="match status" value="1"/>
</dbReference>
<evidence type="ECO:0000313" key="3">
    <source>
        <dbReference type="EMBL" id="KAK4482474.1"/>
    </source>
</evidence>
<evidence type="ECO:0000313" key="4">
    <source>
        <dbReference type="Proteomes" id="UP001291926"/>
    </source>
</evidence>
<accession>A0ABR0D0D5</accession>
<feature type="repeat" description="TPR" evidence="1">
    <location>
        <begin position="600"/>
        <end position="633"/>
    </location>
</feature>
<dbReference type="Gene3D" id="1.25.40.10">
    <property type="entry name" value="Tetratricopeptide repeat domain"/>
    <property type="match status" value="2"/>
</dbReference>
<dbReference type="SUPFAM" id="SSF48452">
    <property type="entry name" value="TPR-like"/>
    <property type="match status" value="2"/>
</dbReference>
<feature type="compositionally biased region" description="Gly residues" evidence="2">
    <location>
        <begin position="775"/>
        <end position="788"/>
    </location>
</feature>
<keyword evidence="1" id="KW-0802">TPR repeat</keyword>
<proteinExistence type="predicted"/>
<evidence type="ECO:0000256" key="2">
    <source>
        <dbReference type="SAM" id="MobiDB-lite"/>
    </source>
</evidence>
<gene>
    <name evidence="3" type="ORF">RD792_009632</name>
</gene>
<comment type="caution">
    <text evidence="3">The sequence shown here is derived from an EMBL/GenBank/DDBJ whole genome shotgun (WGS) entry which is preliminary data.</text>
</comment>
<keyword evidence="4" id="KW-1185">Reference proteome</keyword>
<dbReference type="InterPro" id="IPR019734">
    <property type="entry name" value="TPR_rpt"/>
</dbReference>
<dbReference type="PANTHER" id="PTHR44102:SF1">
    <property type="entry name" value="OS10G0471400 PROTEIN"/>
    <property type="match status" value="1"/>
</dbReference>
<name>A0ABR0D0D5_9LAMI</name>